<feature type="transmembrane region" description="Helical" evidence="1">
    <location>
        <begin position="16"/>
        <end position="34"/>
    </location>
</feature>
<accession>A0A3B0YIE7</accession>
<name>A0A3B0YIE7_9ZZZZ</name>
<feature type="transmembrane region" description="Helical" evidence="1">
    <location>
        <begin position="40"/>
        <end position="63"/>
    </location>
</feature>
<evidence type="ECO:0000313" key="2">
    <source>
        <dbReference type="EMBL" id="VAW76530.1"/>
    </source>
</evidence>
<keyword evidence="1" id="KW-1133">Transmembrane helix</keyword>
<reference evidence="2" key="1">
    <citation type="submission" date="2018-06" db="EMBL/GenBank/DDBJ databases">
        <authorList>
            <person name="Zhirakovskaya E."/>
        </authorList>
    </citation>
    <scope>NUCLEOTIDE SEQUENCE</scope>
</reference>
<sequence>MNCLILMRLWKIDPRIQSGFSVTAALFIVGPYFIDTLALQWVVLSNAAGVIIGLSGLIIRFSIRCPVCGSYWYFRAARTLPVKSISNWLNKQEKCPVCGVSGKDIPKGN</sequence>
<dbReference type="AlphaFoldDB" id="A0A3B0YIE7"/>
<evidence type="ECO:0000256" key="1">
    <source>
        <dbReference type="SAM" id="Phobius"/>
    </source>
</evidence>
<proteinExistence type="predicted"/>
<gene>
    <name evidence="2" type="ORF">MNBD_GAMMA13-1738</name>
</gene>
<organism evidence="2">
    <name type="scientific">hydrothermal vent metagenome</name>
    <dbReference type="NCBI Taxonomy" id="652676"/>
    <lineage>
        <taxon>unclassified sequences</taxon>
        <taxon>metagenomes</taxon>
        <taxon>ecological metagenomes</taxon>
    </lineage>
</organism>
<protein>
    <submittedName>
        <fullName evidence="2">Uncharacterized protein</fullName>
    </submittedName>
</protein>
<keyword evidence="1" id="KW-0472">Membrane</keyword>
<keyword evidence="1" id="KW-0812">Transmembrane</keyword>
<dbReference type="EMBL" id="UOFK01000100">
    <property type="protein sequence ID" value="VAW76530.1"/>
    <property type="molecule type" value="Genomic_DNA"/>
</dbReference>